<dbReference type="SUPFAM" id="SSF54506">
    <property type="entry name" value="Diaminopimelate epimerase-like"/>
    <property type="match status" value="2"/>
</dbReference>
<accession>A0AA49JUJ8</accession>
<dbReference type="NCBIfam" id="TIGR00652">
    <property type="entry name" value="DapF"/>
    <property type="match status" value="1"/>
</dbReference>
<dbReference type="EMBL" id="CP130612">
    <property type="protein sequence ID" value="WKW12173.1"/>
    <property type="molecule type" value="Genomic_DNA"/>
</dbReference>
<dbReference type="PANTHER" id="PTHR31689:SF0">
    <property type="entry name" value="DIAMINOPIMELATE EPIMERASE"/>
    <property type="match status" value="1"/>
</dbReference>
<reference evidence="4" key="1">
    <citation type="submission" date="2023-07" db="EMBL/GenBank/DDBJ databases">
        <authorList>
            <person name="Haufschild T."/>
            <person name="Kallscheuer N."/>
            <person name="Hammer J."/>
            <person name="Kohn T."/>
            <person name="Kabuu M."/>
            <person name="Jogler M."/>
            <person name="Wohfarth N."/>
            <person name="Heuer A."/>
            <person name="Rohde M."/>
            <person name="van Teeseling M.C.F."/>
            <person name="Jogler C."/>
        </authorList>
    </citation>
    <scope>NUCLEOTIDE SEQUENCE</scope>
    <source>
        <strain evidence="4">Strain 138</strain>
        <strain evidence="5">Strain 318</strain>
    </source>
</reference>
<dbReference type="Gene3D" id="3.10.310.10">
    <property type="entry name" value="Diaminopimelate Epimerase, Chain A, domain 1"/>
    <property type="match status" value="2"/>
</dbReference>
<evidence type="ECO:0000313" key="4">
    <source>
        <dbReference type="EMBL" id="WKW12173.1"/>
    </source>
</evidence>
<dbReference type="EMBL" id="CP130613">
    <property type="protein sequence ID" value="WKW15082.1"/>
    <property type="molecule type" value="Genomic_DNA"/>
</dbReference>
<dbReference type="EC" id="5.1.1.7" evidence="3"/>
<dbReference type="AlphaFoldDB" id="A0AA49JUJ8"/>
<gene>
    <name evidence="4" type="primary">dapF</name>
    <name evidence="4" type="ORF">Strain138_001454</name>
    <name evidence="5" type="ORF">Strain318_001454</name>
</gene>
<dbReference type="KEGG" id="pspc:Strain318_001454"/>
<dbReference type="GO" id="GO:0008837">
    <property type="term" value="F:diaminopimelate epimerase activity"/>
    <property type="evidence" value="ECO:0007669"/>
    <property type="project" value="UniProtKB-UniRule"/>
</dbReference>
<dbReference type="RefSeq" id="WP_367887845.1">
    <property type="nucleotide sequence ID" value="NZ_CP130612.1"/>
</dbReference>
<dbReference type="InterPro" id="IPR001653">
    <property type="entry name" value="DAP_epimerase_DapF"/>
</dbReference>
<dbReference type="GO" id="GO:0009089">
    <property type="term" value="P:lysine biosynthetic process via diaminopimelate"/>
    <property type="evidence" value="ECO:0007669"/>
    <property type="project" value="UniProtKB-UniRule"/>
</dbReference>
<evidence type="ECO:0000313" key="5">
    <source>
        <dbReference type="EMBL" id="WKW15082.1"/>
    </source>
</evidence>
<evidence type="ECO:0000256" key="3">
    <source>
        <dbReference type="NCBIfam" id="TIGR00652"/>
    </source>
</evidence>
<organism evidence="4">
    <name type="scientific">Pseudogemmatithrix spongiicola</name>
    <dbReference type="NCBI Taxonomy" id="3062599"/>
    <lineage>
        <taxon>Bacteria</taxon>
        <taxon>Pseudomonadati</taxon>
        <taxon>Gemmatimonadota</taxon>
        <taxon>Gemmatimonadia</taxon>
        <taxon>Gemmatimonadales</taxon>
        <taxon>Gemmatimonadaceae</taxon>
        <taxon>Pseudogemmatithrix</taxon>
    </lineage>
</organism>
<keyword evidence="2 4" id="KW-0413">Isomerase</keyword>
<dbReference type="PANTHER" id="PTHR31689">
    <property type="entry name" value="DIAMINOPIMELATE EPIMERASE, CHLOROPLASTIC"/>
    <property type="match status" value="1"/>
</dbReference>
<evidence type="ECO:0000313" key="6">
    <source>
        <dbReference type="Proteomes" id="UP001229955"/>
    </source>
</evidence>
<name>A0AA49JUJ8_9BACT</name>
<dbReference type="Proteomes" id="UP001229955">
    <property type="component" value="Chromosome"/>
</dbReference>
<evidence type="ECO:0000256" key="1">
    <source>
        <dbReference type="ARBA" id="ARBA00010219"/>
    </source>
</evidence>
<comment type="similarity">
    <text evidence="1">Belongs to the diaminopimelate epimerase family.</text>
</comment>
<accession>A0AA49JZQ4</accession>
<dbReference type="Pfam" id="PF01678">
    <property type="entry name" value="DAP_epimerase"/>
    <property type="match status" value="2"/>
</dbReference>
<proteinExistence type="inferred from homology"/>
<evidence type="ECO:0000256" key="2">
    <source>
        <dbReference type="ARBA" id="ARBA00023235"/>
    </source>
</evidence>
<keyword evidence="6" id="KW-1185">Reference proteome</keyword>
<sequence>MSGSGNDFVFVDGIGHPADVAVATDSDFVRTVCALHTGVGADGVAVFRPSYAADFALTYFNRDGSEGELCGNASLCAVRLSTDLGIARQSGLRFETMAGLIHGRIRDGRPEVDLQPVQGLRTDAGITRQDGEAAMGYANTGVPHLVIRTGALGEVPLESRGPELRQHRSLAAGANVNWVARRPGGWSMRTYERGVEAETLACGTGAVACAALLRAWGEAGTAAALETRSGQVLEVRFRDDGDVWYPTLAGEGRVVFEGTLREI</sequence>
<dbReference type="GO" id="GO:0005829">
    <property type="term" value="C:cytosol"/>
    <property type="evidence" value="ECO:0007669"/>
    <property type="project" value="TreeGrafter"/>
</dbReference>
<protein>
    <recommendedName>
        <fullName evidence="3">Diaminopimelate epimerase</fullName>
        <ecNumber evidence="3">5.1.1.7</ecNumber>
    </recommendedName>
</protein>